<protein>
    <submittedName>
        <fullName evidence="1">Uncharacterized protein</fullName>
    </submittedName>
</protein>
<organism evidence="1 2">
    <name type="scientific">Scyliorhinus torazame</name>
    <name type="common">Cloudy catshark</name>
    <name type="synonym">Catulus torazame</name>
    <dbReference type="NCBI Taxonomy" id="75743"/>
    <lineage>
        <taxon>Eukaryota</taxon>
        <taxon>Metazoa</taxon>
        <taxon>Chordata</taxon>
        <taxon>Craniata</taxon>
        <taxon>Vertebrata</taxon>
        <taxon>Chondrichthyes</taxon>
        <taxon>Elasmobranchii</taxon>
        <taxon>Galeomorphii</taxon>
        <taxon>Galeoidea</taxon>
        <taxon>Carcharhiniformes</taxon>
        <taxon>Scyliorhinidae</taxon>
        <taxon>Scyliorhinus</taxon>
    </lineage>
</organism>
<comment type="caution">
    <text evidence="1">The sequence shown here is derived from an EMBL/GenBank/DDBJ whole genome shotgun (WGS) entry which is preliminary data.</text>
</comment>
<sequence>MRRGLPGPSRLIDEEGLRCDGLKMEPRLRWILTWKTRSFFKVCDAVHLTTANLIPEFPLDVHSRGLKVSFKLCVCVFFNRVVIKL</sequence>
<proteinExistence type="predicted"/>
<dbReference type="AlphaFoldDB" id="A0A401PH67"/>
<gene>
    <name evidence="1" type="ORF">scyTo_0001995</name>
</gene>
<accession>A0A401PH67</accession>
<dbReference type="EMBL" id="BFAA01000468">
    <property type="protein sequence ID" value="GCB72434.1"/>
    <property type="molecule type" value="Genomic_DNA"/>
</dbReference>
<name>A0A401PH67_SCYTO</name>
<dbReference type="Proteomes" id="UP000288216">
    <property type="component" value="Unassembled WGS sequence"/>
</dbReference>
<evidence type="ECO:0000313" key="2">
    <source>
        <dbReference type="Proteomes" id="UP000288216"/>
    </source>
</evidence>
<evidence type="ECO:0000313" key="1">
    <source>
        <dbReference type="EMBL" id="GCB72434.1"/>
    </source>
</evidence>
<keyword evidence="2" id="KW-1185">Reference proteome</keyword>
<reference evidence="1 2" key="1">
    <citation type="journal article" date="2018" name="Nat. Ecol. Evol.">
        <title>Shark genomes provide insights into elasmobranch evolution and the origin of vertebrates.</title>
        <authorList>
            <person name="Hara Y"/>
            <person name="Yamaguchi K"/>
            <person name="Onimaru K"/>
            <person name="Kadota M"/>
            <person name="Koyanagi M"/>
            <person name="Keeley SD"/>
            <person name="Tatsumi K"/>
            <person name="Tanaka K"/>
            <person name="Motone F"/>
            <person name="Kageyama Y"/>
            <person name="Nozu R"/>
            <person name="Adachi N"/>
            <person name="Nishimura O"/>
            <person name="Nakagawa R"/>
            <person name="Tanegashima C"/>
            <person name="Kiyatake I"/>
            <person name="Matsumoto R"/>
            <person name="Murakumo K"/>
            <person name="Nishida K"/>
            <person name="Terakita A"/>
            <person name="Kuratani S"/>
            <person name="Sato K"/>
            <person name="Hyodo S Kuraku.S."/>
        </authorList>
    </citation>
    <scope>NUCLEOTIDE SEQUENCE [LARGE SCALE GENOMIC DNA]</scope>
</reference>